<feature type="compositionally biased region" description="Polar residues" evidence="1">
    <location>
        <begin position="27"/>
        <end position="39"/>
    </location>
</feature>
<evidence type="ECO:0000313" key="2">
    <source>
        <dbReference type="EMBL" id="MBB5352561.1"/>
    </source>
</evidence>
<proteinExistence type="predicted"/>
<gene>
    <name evidence="2" type="ORF">HNR46_002807</name>
</gene>
<dbReference type="AlphaFoldDB" id="A0A840VIM9"/>
<keyword evidence="3" id="KW-1185">Reference proteome</keyword>
<organism evidence="2 3">
    <name type="scientific">Haloferula luteola</name>
    <dbReference type="NCBI Taxonomy" id="595692"/>
    <lineage>
        <taxon>Bacteria</taxon>
        <taxon>Pseudomonadati</taxon>
        <taxon>Verrucomicrobiota</taxon>
        <taxon>Verrucomicrobiia</taxon>
        <taxon>Verrucomicrobiales</taxon>
        <taxon>Verrucomicrobiaceae</taxon>
        <taxon>Haloferula</taxon>
    </lineage>
</organism>
<feature type="compositionally biased region" description="Basic and acidic residues" evidence="1">
    <location>
        <begin position="1"/>
        <end position="15"/>
    </location>
</feature>
<accession>A0A840VIM9</accession>
<dbReference type="Proteomes" id="UP000557717">
    <property type="component" value="Unassembled WGS sequence"/>
</dbReference>
<feature type="region of interest" description="Disordered" evidence="1">
    <location>
        <begin position="69"/>
        <end position="100"/>
    </location>
</feature>
<name>A0A840VIM9_9BACT</name>
<protein>
    <submittedName>
        <fullName evidence="2">Uncharacterized protein</fullName>
    </submittedName>
</protein>
<sequence>MMDHDSRGALERFRSSGDFGGHPSGLIGSSMSGSPTISPRSGRVTSAGGHSMLSLQPGISSWTGHDLGYSRTSDRRSTLEGGSRNCSTWMMPTDRCDGSETTARRRRLVNTQSQSRSFQSYGHAGACRRAADSVGGGSDDCPCLIPTRHLFPNPQLTPMVPDCFKSQP</sequence>
<dbReference type="EMBL" id="JACHFD010000013">
    <property type="protein sequence ID" value="MBB5352561.1"/>
    <property type="molecule type" value="Genomic_DNA"/>
</dbReference>
<evidence type="ECO:0000313" key="3">
    <source>
        <dbReference type="Proteomes" id="UP000557717"/>
    </source>
</evidence>
<reference evidence="2 3" key="1">
    <citation type="submission" date="2020-08" db="EMBL/GenBank/DDBJ databases">
        <title>Genomic Encyclopedia of Type Strains, Phase IV (KMG-IV): sequencing the most valuable type-strain genomes for metagenomic binning, comparative biology and taxonomic classification.</title>
        <authorList>
            <person name="Goeker M."/>
        </authorList>
    </citation>
    <scope>NUCLEOTIDE SEQUENCE [LARGE SCALE GENOMIC DNA]</scope>
    <source>
        <strain evidence="2 3">YC6886</strain>
    </source>
</reference>
<evidence type="ECO:0000256" key="1">
    <source>
        <dbReference type="SAM" id="MobiDB-lite"/>
    </source>
</evidence>
<feature type="region of interest" description="Disordered" evidence="1">
    <location>
        <begin position="1"/>
        <end position="57"/>
    </location>
</feature>
<comment type="caution">
    <text evidence="2">The sequence shown here is derived from an EMBL/GenBank/DDBJ whole genome shotgun (WGS) entry which is preliminary data.</text>
</comment>